<dbReference type="PANTHER" id="PTHR37835:SF1">
    <property type="entry name" value="ALPHA-CLOSTRIPAIN"/>
    <property type="match status" value="1"/>
</dbReference>
<gene>
    <name evidence="1" type="ORF">SAMN05660236_0359</name>
</gene>
<name>A0A1T5ISQ3_9BACT</name>
<reference evidence="1 2" key="1">
    <citation type="submission" date="2017-02" db="EMBL/GenBank/DDBJ databases">
        <authorList>
            <person name="Peterson S.W."/>
        </authorList>
    </citation>
    <scope>NUCLEOTIDE SEQUENCE [LARGE SCALE GENOMIC DNA]</scope>
    <source>
        <strain evidence="1 2">DSM 25262</strain>
    </source>
</reference>
<dbReference type="STRING" id="688867.SAMN05660236_0359"/>
<dbReference type="Proteomes" id="UP000190961">
    <property type="component" value="Unassembled WGS sequence"/>
</dbReference>
<dbReference type="OrthoDB" id="780569at2"/>
<keyword evidence="2" id="KW-1185">Reference proteome</keyword>
<dbReference type="PANTHER" id="PTHR37835">
    <property type="entry name" value="ALPHA-CLOSTRIPAIN"/>
    <property type="match status" value="1"/>
</dbReference>
<sequence>MSQKKHKWTAIFLIKGAADNIRELNQLLDQLTSVEKTGDIAVVLCINIKAEIAPDILPITRVLGPGDVSMKEPGWTTLFCSLERNPTGGCIFQYIHESRDFRIDKEQDITGFFKEKVLSSFMAEKYILFTWDHGQPFGIFPGINRAARNPPENLNLKTFHFRQQKQLNLERQNRIAVPAEEDDVLPILTMTELKQAIQWAFDGQKIDVLVMANCFLHFFDTGYELSDTVDYLITFETVMFFKDTFNYKVILEGIGNDPDILPEALSKNIVNSFAEETNTAISASRDEVALFANDLSWYPSLARMIDKLAKILTKALPTHREKILAAANKCDYISPGIPMFCLLDFRNLITRLYEEIPEVFTDSLFNTFKTLLDNVVIESFVGKDFDDDGTSAAIKPSGFSIYFPRLQEDYKTSFLDNFMTESSLSPTEFTKRFGWDVFIRRYILTEPVEEESETGEEEAVALS</sequence>
<dbReference type="AlphaFoldDB" id="A0A1T5ISQ3"/>
<dbReference type="RefSeq" id="WP_079684994.1">
    <property type="nucleotide sequence ID" value="NZ_FUZU01000001.1"/>
</dbReference>
<accession>A0A1T5ISQ3</accession>
<protein>
    <submittedName>
        <fullName evidence="1">Uncharacterized protein</fullName>
    </submittedName>
</protein>
<dbReference type="EMBL" id="FUZU01000001">
    <property type="protein sequence ID" value="SKC42217.1"/>
    <property type="molecule type" value="Genomic_DNA"/>
</dbReference>
<evidence type="ECO:0000313" key="2">
    <source>
        <dbReference type="Proteomes" id="UP000190961"/>
    </source>
</evidence>
<dbReference type="Pfam" id="PF03415">
    <property type="entry name" value="Peptidase_C11"/>
    <property type="match status" value="1"/>
</dbReference>
<proteinExistence type="predicted"/>
<evidence type="ECO:0000313" key="1">
    <source>
        <dbReference type="EMBL" id="SKC42217.1"/>
    </source>
</evidence>
<organism evidence="1 2">
    <name type="scientific">Ohtaekwangia koreensis</name>
    <dbReference type="NCBI Taxonomy" id="688867"/>
    <lineage>
        <taxon>Bacteria</taxon>
        <taxon>Pseudomonadati</taxon>
        <taxon>Bacteroidota</taxon>
        <taxon>Cytophagia</taxon>
        <taxon>Cytophagales</taxon>
        <taxon>Fulvivirgaceae</taxon>
        <taxon>Ohtaekwangia</taxon>
    </lineage>
</organism>
<dbReference type="InterPro" id="IPR005077">
    <property type="entry name" value="Peptidase_C11"/>
</dbReference>